<name>A0ABT3BK26_9RHOB</name>
<evidence type="ECO:0000256" key="1">
    <source>
        <dbReference type="SAM" id="MobiDB-lite"/>
    </source>
</evidence>
<organism evidence="2 3">
    <name type="scientific">Roseobacter sinensis</name>
    <dbReference type="NCBI Taxonomy" id="2931391"/>
    <lineage>
        <taxon>Bacteria</taxon>
        <taxon>Pseudomonadati</taxon>
        <taxon>Pseudomonadota</taxon>
        <taxon>Alphaproteobacteria</taxon>
        <taxon>Rhodobacterales</taxon>
        <taxon>Roseobacteraceae</taxon>
        <taxon>Roseobacter</taxon>
    </lineage>
</organism>
<dbReference type="Proteomes" id="UP001208690">
    <property type="component" value="Unassembled WGS sequence"/>
</dbReference>
<protein>
    <submittedName>
        <fullName evidence="2">Uncharacterized protein</fullName>
    </submittedName>
</protein>
<evidence type="ECO:0000313" key="3">
    <source>
        <dbReference type="Proteomes" id="UP001208690"/>
    </source>
</evidence>
<feature type="region of interest" description="Disordered" evidence="1">
    <location>
        <begin position="140"/>
        <end position="163"/>
    </location>
</feature>
<evidence type="ECO:0000313" key="2">
    <source>
        <dbReference type="EMBL" id="MCV3273919.1"/>
    </source>
</evidence>
<dbReference type="RefSeq" id="WP_263846122.1">
    <property type="nucleotide sequence ID" value="NZ_JALIEB010000022.1"/>
</dbReference>
<gene>
    <name evidence="2" type="ORF">MUB52_20995</name>
</gene>
<comment type="caution">
    <text evidence="2">The sequence shown here is derived from an EMBL/GenBank/DDBJ whole genome shotgun (WGS) entry which is preliminary data.</text>
</comment>
<sequence>MSNIPADATHWDSGDWIDWHRKAAAPVREVAPCAAASADPRARLHTLHTRMLQCARSYFEMTGLHLPIYDGIARIEAALAFDLPTTDPVLGEGDLDAAQIIALPPYAGHEIVTVDLSQPFCCVIAVRIKPDFTSDARMMPRKRLPDQTEGSVEISWRDMPKAR</sequence>
<accession>A0ABT3BK26</accession>
<dbReference type="EMBL" id="JALIEB010000022">
    <property type="protein sequence ID" value="MCV3273919.1"/>
    <property type="molecule type" value="Genomic_DNA"/>
</dbReference>
<reference evidence="2 3" key="1">
    <citation type="submission" date="2022-04" db="EMBL/GenBank/DDBJ databases">
        <title>Roseobacter sp. WL0113 is a bacterium isolated from neritic sediment.</title>
        <authorList>
            <person name="Wang L."/>
            <person name="He W."/>
            <person name="Zhang D.-F."/>
        </authorList>
    </citation>
    <scope>NUCLEOTIDE SEQUENCE [LARGE SCALE GENOMIC DNA]</scope>
    <source>
        <strain evidence="2 3">WL0113</strain>
    </source>
</reference>
<proteinExistence type="predicted"/>
<keyword evidence="3" id="KW-1185">Reference proteome</keyword>